<feature type="chain" id="PRO_5030619062" evidence="2">
    <location>
        <begin position="26"/>
        <end position="130"/>
    </location>
</feature>
<feature type="compositionally biased region" description="Basic and acidic residues" evidence="1">
    <location>
        <begin position="73"/>
        <end position="87"/>
    </location>
</feature>
<gene>
    <name evidence="3" type="ORF">HGP28_09025</name>
</gene>
<feature type="compositionally biased region" description="Polar residues" evidence="1">
    <location>
        <begin position="94"/>
        <end position="107"/>
    </location>
</feature>
<evidence type="ECO:0000256" key="1">
    <source>
        <dbReference type="SAM" id="MobiDB-lite"/>
    </source>
</evidence>
<keyword evidence="2" id="KW-0732">Signal</keyword>
<proteinExistence type="predicted"/>
<keyword evidence="4" id="KW-1185">Reference proteome</keyword>
<evidence type="ECO:0000313" key="4">
    <source>
        <dbReference type="Proteomes" id="UP000535589"/>
    </source>
</evidence>
<dbReference type="RefSeq" id="WP_168836120.1">
    <property type="nucleotide sequence ID" value="NZ_JABAIK010000007.1"/>
</dbReference>
<comment type="caution">
    <text evidence="3">The sequence shown here is derived from an EMBL/GenBank/DDBJ whole genome shotgun (WGS) entry which is preliminary data.</text>
</comment>
<organism evidence="3 4">
    <name type="scientific">Vibrio agarilyticus</name>
    <dbReference type="NCBI Taxonomy" id="2726741"/>
    <lineage>
        <taxon>Bacteria</taxon>
        <taxon>Pseudomonadati</taxon>
        <taxon>Pseudomonadota</taxon>
        <taxon>Gammaproteobacteria</taxon>
        <taxon>Vibrionales</taxon>
        <taxon>Vibrionaceae</taxon>
        <taxon>Vibrio</taxon>
    </lineage>
</organism>
<evidence type="ECO:0000313" key="3">
    <source>
        <dbReference type="EMBL" id="NLS13029.1"/>
    </source>
</evidence>
<feature type="signal peptide" evidence="2">
    <location>
        <begin position="1"/>
        <end position="25"/>
    </location>
</feature>
<name>A0A7X8YGU5_9VIBR</name>
<evidence type="ECO:0000256" key="2">
    <source>
        <dbReference type="SAM" id="SignalP"/>
    </source>
</evidence>
<feature type="compositionally biased region" description="Basic and acidic residues" evidence="1">
    <location>
        <begin position="109"/>
        <end position="130"/>
    </location>
</feature>
<feature type="region of interest" description="Disordered" evidence="1">
    <location>
        <begin position="55"/>
        <end position="130"/>
    </location>
</feature>
<dbReference type="EMBL" id="JABAIK010000007">
    <property type="protein sequence ID" value="NLS13029.1"/>
    <property type="molecule type" value="Genomic_DNA"/>
</dbReference>
<sequence>MNRLAKSVRFSLVIFCLCTGATSWAESAVESDWHELESDAKKSEQKFQSIEKQISNKYHQSGQNSEEAFTEESQIKLHQQESGKTDGDDAFGQQVDNNSHALEQSAQADEEKAKQTPETRASESQLKEAY</sequence>
<accession>A0A7X8YGU5</accession>
<reference evidence="3 4" key="1">
    <citation type="submission" date="2020-04" db="EMBL/GenBank/DDBJ databases">
        <title>Vibrio sp. SM6, a novel species isolated from seawater.</title>
        <authorList>
            <person name="Wang X."/>
        </authorList>
    </citation>
    <scope>NUCLEOTIDE SEQUENCE [LARGE SCALE GENOMIC DNA]</scope>
    <source>
        <strain evidence="3 4">SM6</strain>
    </source>
</reference>
<dbReference type="AlphaFoldDB" id="A0A7X8YGU5"/>
<feature type="compositionally biased region" description="Polar residues" evidence="1">
    <location>
        <begin position="55"/>
        <end position="67"/>
    </location>
</feature>
<protein>
    <submittedName>
        <fullName evidence="3">Uncharacterized protein</fullName>
    </submittedName>
</protein>
<dbReference type="Proteomes" id="UP000535589">
    <property type="component" value="Unassembled WGS sequence"/>
</dbReference>